<sequence length="158" mass="16649">RDDGRHERGGASEPDGLEQHGGVEHDDVDPRQLLQRRDENRHHQLRPVPALQQGPPRVLDGLGGLAGRHHVVELQRDVVGAADAAEHGAGALHLAPGYQGVGRVGEEDGAADHDDGRDGGQAEPDAPAPAAGDLGREVVDEVGDEDADRGHELEADVE</sequence>
<feature type="region of interest" description="Disordered" evidence="1">
    <location>
        <begin position="1"/>
        <end position="63"/>
    </location>
</feature>
<dbReference type="InParanoid" id="A0A804NH14"/>
<accession>A0A804NH14</accession>
<feature type="compositionally biased region" description="Basic and acidic residues" evidence="1">
    <location>
        <begin position="1"/>
        <end position="10"/>
    </location>
</feature>
<evidence type="ECO:0000256" key="1">
    <source>
        <dbReference type="SAM" id="MobiDB-lite"/>
    </source>
</evidence>
<feature type="region of interest" description="Disordered" evidence="1">
    <location>
        <begin position="95"/>
        <end position="158"/>
    </location>
</feature>
<feature type="compositionally biased region" description="Basic and acidic residues" evidence="1">
    <location>
        <begin position="17"/>
        <end position="42"/>
    </location>
</feature>
<evidence type="ECO:0000313" key="2">
    <source>
        <dbReference type="EnsemblPlants" id="Zm00001eb160000_P001"/>
    </source>
</evidence>
<reference evidence="2" key="2">
    <citation type="submission" date="2019-07" db="EMBL/GenBank/DDBJ databases">
        <authorList>
            <person name="Seetharam A."/>
            <person name="Woodhouse M."/>
            <person name="Cannon E."/>
        </authorList>
    </citation>
    <scope>NUCLEOTIDE SEQUENCE [LARGE SCALE GENOMIC DNA]</scope>
    <source>
        <strain evidence="2">cv. B73</strain>
    </source>
</reference>
<dbReference type="Gramene" id="Zm00001eb160000_T001">
    <property type="protein sequence ID" value="Zm00001eb160000_P001"/>
    <property type="gene ID" value="Zm00001eb160000"/>
</dbReference>
<protein>
    <submittedName>
        <fullName evidence="2">Uncharacterized protein</fullName>
    </submittedName>
</protein>
<reference evidence="3" key="1">
    <citation type="submission" date="2015-12" db="EMBL/GenBank/DDBJ databases">
        <title>Update maize B73 reference genome by single molecule sequencing technologies.</title>
        <authorList>
            <consortium name="Maize Genome Sequencing Project"/>
            <person name="Ware D."/>
        </authorList>
    </citation>
    <scope>NUCLEOTIDE SEQUENCE [LARGE SCALE GENOMIC DNA]</scope>
    <source>
        <strain evidence="3">cv. B73</strain>
    </source>
</reference>
<dbReference type="AlphaFoldDB" id="A0A804NH14"/>
<reference evidence="2" key="3">
    <citation type="submission" date="2021-05" db="UniProtKB">
        <authorList>
            <consortium name="EnsemblPlants"/>
        </authorList>
    </citation>
    <scope>IDENTIFICATION</scope>
    <source>
        <strain evidence="2">cv. B73</strain>
    </source>
</reference>
<proteinExistence type="predicted"/>
<name>A0A804NH14_MAIZE</name>
<feature type="compositionally biased region" description="Low complexity" evidence="1">
    <location>
        <begin position="121"/>
        <end position="133"/>
    </location>
</feature>
<evidence type="ECO:0000313" key="3">
    <source>
        <dbReference type="Proteomes" id="UP000007305"/>
    </source>
</evidence>
<feature type="compositionally biased region" description="Basic and acidic residues" evidence="1">
    <location>
        <begin position="104"/>
        <end position="120"/>
    </location>
</feature>
<keyword evidence="3" id="KW-1185">Reference proteome</keyword>
<feature type="compositionally biased region" description="Basic and acidic residues" evidence="1">
    <location>
        <begin position="148"/>
        <end position="158"/>
    </location>
</feature>
<dbReference type="EnsemblPlants" id="Zm00001eb160000_T001">
    <property type="protein sequence ID" value="Zm00001eb160000_P001"/>
    <property type="gene ID" value="Zm00001eb160000"/>
</dbReference>
<dbReference type="Proteomes" id="UP000007305">
    <property type="component" value="Chromosome 3"/>
</dbReference>
<organism evidence="2 3">
    <name type="scientific">Zea mays</name>
    <name type="common">Maize</name>
    <dbReference type="NCBI Taxonomy" id="4577"/>
    <lineage>
        <taxon>Eukaryota</taxon>
        <taxon>Viridiplantae</taxon>
        <taxon>Streptophyta</taxon>
        <taxon>Embryophyta</taxon>
        <taxon>Tracheophyta</taxon>
        <taxon>Spermatophyta</taxon>
        <taxon>Magnoliopsida</taxon>
        <taxon>Liliopsida</taxon>
        <taxon>Poales</taxon>
        <taxon>Poaceae</taxon>
        <taxon>PACMAD clade</taxon>
        <taxon>Panicoideae</taxon>
        <taxon>Andropogonodae</taxon>
        <taxon>Andropogoneae</taxon>
        <taxon>Tripsacinae</taxon>
        <taxon>Zea</taxon>
    </lineage>
</organism>